<dbReference type="EMBL" id="FMYG01000006">
    <property type="protein sequence ID" value="SDC70657.1"/>
    <property type="molecule type" value="Genomic_DNA"/>
</dbReference>
<reference evidence="1 2" key="1">
    <citation type="submission" date="2016-09" db="EMBL/GenBank/DDBJ databases">
        <authorList>
            <person name="Capua I."/>
            <person name="De Benedictis P."/>
            <person name="Joannis T."/>
            <person name="Lombin L.H."/>
            <person name="Cattoli G."/>
        </authorList>
    </citation>
    <scope>NUCLEOTIDE SEQUENCE [LARGE SCALE GENOMIC DNA]</scope>
    <source>
        <strain evidence="1 2">NIO-1002</strain>
    </source>
</reference>
<dbReference type="Proteomes" id="UP000183203">
    <property type="component" value="Unassembled WGS sequence"/>
</dbReference>
<dbReference type="InterPro" id="IPR015947">
    <property type="entry name" value="PUA-like_sf"/>
</dbReference>
<dbReference type="RefSeq" id="WP_058232967.1">
    <property type="nucleotide sequence ID" value="NZ_FMYG01000006.1"/>
</dbReference>
<name>A0A1G6NTS6_9MICO</name>
<dbReference type="AlphaFoldDB" id="A0A1G6NTS6"/>
<proteinExistence type="predicted"/>
<evidence type="ECO:0008006" key="3">
    <source>
        <dbReference type="Google" id="ProtNLM"/>
    </source>
</evidence>
<sequence>MRILTVRQPWAHAIIHGGKDVENRVRNVAGDYRGPVAIHAALQRDDDGWVSSGRYALTRTMDRGQPATLGAIIGVVDLEDAHLVKQSNGISNVCFDNHTPVGRICSPWAQNYIEFPAYSGYHLVLANPRPLKDPVPYRGALGLRRLDDDTTARILAQIGEQA</sequence>
<protein>
    <recommendedName>
        <fullName evidence="3">ASCH domain-containing protein</fullName>
    </recommendedName>
</protein>
<accession>A0A1G6NTS6</accession>
<evidence type="ECO:0000313" key="2">
    <source>
        <dbReference type="Proteomes" id="UP000183203"/>
    </source>
</evidence>
<dbReference type="OrthoDB" id="359066at2"/>
<dbReference type="Gene3D" id="2.30.130.30">
    <property type="entry name" value="Hypothetical protein"/>
    <property type="match status" value="1"/>
</dbReference>
<gene>
    <name evidence="1" type="ORF">SAMN05216418_2833</name>
</gene>
<dbReference type="STRING" id="993073.AS029_12770"/>
<evidence type="ECO:0000313" key="1">
    <source>
        <dbReference type="EMBL" id="SDC70657.1"/>
    </source>
</evidence>
<dbReference type="SUPFAM" id="SSF88697">
    <property type="entry name" value="PUA domain-like"/>
    <property type="match status" value="1"/>
</dbReference>
<organism evidence="1 2">
    <name type="scientific">Microbacterium enclense</name>
    <dbReference type="NCBI Taxonomy" id="993073"/>
    <lineage>
        <taxon>Bacteria</taxon>
        <taxon>Bacillati</taxon>
        <taxon>Actinomycetota</taxon>
        <taxon>Actinomycetes</taxon>
        <taxon>Micrococcales</taxon>
        <taxon>Microbacteriaceae</taxon>
        <taxon>Microbacterium</taxon>
    </lineage>
</organism>